<dbReference type="GO" id="GO:0097367">
    <property type="term" value="F:carbohydrate derivative binding"/>
    <property type="evidence" value="ECO:0007669"/>
    <property type="project" value="InterPro"/>
</dbReference>
<reference evidence="2 3" key="1">
    <citation type="submission" date="2014-01" db="EMBL/GenBank/DDBJ databases">
        <title>Roseivivax halodurans JCM 10272 Genome Sequencing.</title>
        <authorList>
            <person name="Lai Q."/>
            <person name="Li G."/>
            <person name="Shao Z."/>
        </authorList>
    </citation>
    <scope>NUCLEOTIDE SEQUENCE [LARGE SCALE GENOMIC DNA]</scope>
    <source>
        <strain evidence="2 3">JCM 10272</strain>
    </source>
</reference>
<keyword evidence="3" id="KW-1185">Reference proteome</keyword>
<accession>X7EE66</accession>
<dbReference type="Proteomes" id="UP000022447">
    <property type="component" value="Unassembled WGS sequence"/>
</dbReference>
<dbReference type="Gene3D" id="3.40.50.10490">
    <property type="entry name" value="Glucose-6-phosphate isomerase like protein, domain 1"/>
    <property type="match status" value="1"/>
</dbReference>
<dbReference type="InterPro" id="IPR046348">
    <property type="entry name" value="SIS_dom_sf"/>
</dbReference>
<dbReference type="GO" id="GO:1901135">
    <property type="term" value="P:carbohydrate derivative metabolic process"/>
    <property type="evidence" value="ECO:0007669"/>
    <property type="project" value="InterPro"/>
</dbReference>
<comment type="caution">
    <text evidence="2">The sequence shown here is derived from an EMBL/GenBank/DDBJ whole genome shotgun (WGS) entry which is preliminary data.</text>
</comment>
<dbReference type="STRING" id="1449350.OCH239_10270"/>
<proteinExistence type="predicted"/>
<dbReference type="PROSITE" id="PS51464">
    <property type="entry name" value="SIS"/>
    <property type="match status" value="1"/>
</dbReference>
<protein>
    <recommendedName>
        <fullName evidence="1">SIS domain-containing protein</fullName>
    </recommendedName>
</protein>
<dbReference type="Pfam" id="PF01380">
    <property type="entry name" value="SIS"/>
    <property type="match status" value="1"/>
</dbReference>
<dbReference type="InterPro" id="IPR001347">
    <property type="entry name" value="SIS_dom"/>
</dbReference>
<feature type="domain" description="SIS" evidence="1">
    <location>
        <begin position="43"/>
        <end position="148"/>
    </location>
</feature>
<gene>
    <name evidence="2" type="ORF">OCH239_10270</name>
</gene>
<evidence type="ECO:0000313" key="2">
    <source>
        <dbReference type="EMBL" id="ETX13491.1"/>
    </source>
</evidence>
<dbReference type="EMBL" id="JALZ01000025">
    <property type="protein sequence ID" value="ETX13491.1"/>
    <property type="molecule type" value="Genomic_DNA"/>
</dbReference>
<organism evidence="2 3">
    <name type="scientific">Roseivivax halodurans JCM 10272</name>
    <dbReference type="NCBI Taxonomy" id="1449350"/>
    <lineage>
        <taxon>Bacteria</taxon>
        <taxon>Pseudomonadati</taxon>
        <taxon>Pseudomonadota</taxon>
        <taxon>Alphaproteobacteria</taxon>
        <taxon>Rhodobacterales</taxon>
        <taxon>Roseobacteraceae</taxon>
        <taxon>Roseivivax</taxon>
    </lineage>
</organism>
<evidence type="ECO:0000259" key="1">
    <source>
        <dbReference type="PROSITE" id="PS51464"/>
    </source>
</evidence>
<dbReference type="PANTHER" id="PTHR42745:SF1">
    <property type="entry name" value="ARABINOSE 5-PHOSPHATE ISOMERASE KDSD"/>
    <property type="match status" value="1"/>
</dbReference>
<evidence type="ECO:0000313" key="3">
    <source>
        <dbReference type="Proteomes" id="UP000022447"/>
    </source>
</evidence>
<dbReference type="AlphaFoldDB" id="X7EE66"/>
<dbReference type="InterPro" id="IPR050986">
    <property type="entry name" value="GutQ/KpsF_isomerases"/>
</dbReference>
<name>X7EE66_9RHOB</name>
<dbReference type="SUPFAM" id="SSF53697">
    <property type="entry name" value="SIS domain"/>
    <property type="match status" value="1"/>
</dbReference>
<dbReference type="PANTHER" id="PTHR42745">
    <property type="match status" value="1"/>
</dbReference>
<dbReference type="PATRIC" id="fig|1449350.3.peg.3382"/>
<dbReference type="eggNOG" id="COG0794">
    <property type="taxonomic scope" value="Bacteria"/>
</dbReference>
<sequence length="148" mass="15632">MNDMDDSASFRGSVLEAARRVLTTEAEALQALAEELPEDFAASVEMMRSASGRVIVCGIGKSGHVGRKISATLASTGTPSYFVHAAEASHGDLGMIAKGDVCLLISNSGETAELSDVIGYCARPVCGSRSRSVPRLARWDLRPPPLPR</sequence>